<reference evidence="3" key="1">
    <citation type="journal article" date="2022" name="bioRxiv">
        <title>Deciphering the potential niche of two novel black yeast fungi from a biological soil crust based on their genomes, phenotypes, and melanin regulation.</title>
        <authorList>
            <consortium name="DOE Joint Genome Institute"/>
            <person name="Carr E.C."/>
            <person name="Barton Q."/>
            <person name="Grambo S."/>
            <person name="Sullivan M."/>
            <person name="Renfro C.M."/>
            <person name="Kuo A."/>
            <person name="Pangilinan J."/>
            <person name="Lipzen A."/>
            <person name="Keymanesh K."/>
            <person name="Savage E."/>
            <person name="Barry K."/>
            <person name="Grigoriev I.V."/>
            <person name="Riekhof W.R."/>
            <person name="Harris S.S."/>
        </authorList>
    </citation>
    <scope>NUCLEOTIDE SEQUENCE</scope>
    <source>
        <strain evidence="3">JF 03-4F</strain>
    </source>
</reference>
<feature type="region of interest" description="Disordered" evidence="2">
    <location>
        <begin position="160"/>
        <end position="179"/>
    </location>
</feature>
<feature type="coiled-coil region" evidence="1">
    <location>
        <begin position="476"/>
        <end position="503"/>
    </location>
</feature>
<feature type="region of interest" description="Disordered" evidence="2">
    <location>
        <begin position="842"/>
        <end position="876"/>
    </location>
</feature>
<feature type="compositionally biased region" description="Basic and acidic residues" evidence="2">
    <location>
        <begin position="1"/>
        <end position="10"/>
    </location>
</feature>
<feature type="compositionally biased region" description="Polar residues" evidence="2">
    <location>
        <begin position="26"/>
        <end position="40"/>
    </location>
</feature>
<feature type="compositionally biased region" description="Polar residues" evidence="2">
    <location>
        <begin position="863"/>
        <end position="876"/>
    </location>
</feature>
<feature type="region of interest" description="Disordered" evidence="2">
    <location>
        <begin position="981"/>
        <end position="1006"/>
    </location>
</feature>
<feature type="region of interest" description="Disordered" evidence="2">
    <location>
        <begin position="687"/>
        <end position="713"/>
    </location>
</feature>
<feature type="compositionally biased region" description="Polar residues" evidence="2">
    <location>
        <begin position="396"/>
        <end position="417"/>
    </location>
</feature>
<evidence type="ECO:0000256" key="1">
    <source>
        <dbReference type="SAM" id="Coils"/>
    </source>
</evidence>
<feature type="region of interest" description="Disordered" evidence="2">
    <location>
        <begin position="386"/>
        <end position="419"/>
    </location>
</feature>
<dbReference type="EMBL" id="MU404350">
    <property type="protein sequence ID" value="KAI1617588.1"/>
    <property type="molecule type" value="Genomic_DNA"/>
</dbReference>
<feature type="compositionally biased region" description="Polar residues" evidence="2">
    <location>
        <begin position="688"/>
        <end position="713"/>
    </location>
</feature>
<feature type="compositionally biased region" description="Basic and acidic residues" evidence="2">
    <location>
        <begin position="846"/>
        <end position="861"/>
    </location>
</feature>
<protein>
    <submittedName>
        <fullName evidence="3">Uncharacterized protein</fullName>
    </submittedName>
</protein>
<feature type="region of interest" description="Disordered" evidence="2">
    <location>
        <begin position="891"/>
        <end position="926"/>
    </location>
</feature>
<keyword evidence="1" id="KW-0175">Coiled coil</keyword>
<name>A0AAN6IHF4_9EURO</name>
<feature type="compositionally biased region" description="Polar residues" evidence="2">
    <location>
        <begin position="273"/>
        <end position="284"/>
    </location>
</feature>
<feature type="compositionally biased region" description="Basic and acidic residues" evidence="2">
    <location>
        <begin position="52"/>
        <end position="65"/>
    </location>
</feature>
<evidence type="ECO:0000313" key="4">
    <source>
        <dbReference type="Proteomes" id="UP001203852"/>
    </source>
</evidence>
<proteinExistence type="predicted"/>
<accession>A0AAN6IHF4</accession>
<feature type="region of interest" description="Disordered" evidence="2">
    <location>
        <begin position="1"/>
        <end position="77"/>
    </location>
</feature>
<keyword evidence="4" id="KW-1185">Reference proteome</keyword>
<evidence type="ECO:0000313" key="3">
    <source>
        <dbReference type="EMBL" id="KAI1617588.1"/>
    </source>
</evidence>
<feature type="region of interest" description="Disordered" evidence="2">
    <location>
        <begin position="546"/>
        <end position="565"/>
    </location>
</feature>
<feature type="compositionally biased region" description="Low complexity" evidence="2">
    <location>
        <begin position="576"/>
        <end position="587"/>
    </location>
</feature>
<feature type="region of interest" description="Disordered" evidence="2">
    <location>
        <begin position="263"/>
        <end position="302"/>
    </location>
</feature>
<dbReference type="AlphaFoldDB" id="A0AAN6IHF4"/>
<feature type="region of interest" description="Disordered" evidence="2">
    <location>
        <begin position="576"/>
        <end position="597"/>
    </location>
</feature>
<organism evidence="3 4">
    <name type="scientific">Exophiala viscosa</name>
    <dbReference type="NCBI Taxonomy" id="2486360"/>
    <lineage>
        <taxon>Eukaryota</taxon>
        <taxon>Fungi</taxon>
        <taxon>Dikarya</taxon>
        <taxon>Ascomycota</taxon>
        <taxon>Pezizomycotina</taxon>
        <taxon>Eurotiomycetes</taxon>
        <taxon>Chaetothyriomycetidae</taxon>
        <taxon>Chaetothyriales</taxon>
        <taxon>Herpotrichiellaceae</taxon>
        <taxon>Exophiala</taxon>
    </lineage>
</organism>
<comment type="caution">
    <text evidence="3">The sequence shown here is derived from an EMBL/GenBank/DDBJ whole genome shotgun (WGS) entry which is preliminary data.</text>
</comment>
<evidence type="ECO:0000256" key="2">
    <source>
        <dbReference type="SAM" id="MobiDB-lite"/>
    </source>
</evidence>
<sequence>MARYDYKDTHSAWNRALHPDRPKRYANQSPEGRSARSNPSAVARKPAVLKAQDQKDAELAAKRAMTDSSQSADSTHLQYEEVPCLPTARRYKAVGYGLSNKTLRDVTPSQIPRPSSRHSMRPDTHYLKDAAVLDLESATESYGALPSSYRKLRKAKSMFSPRSHGMVSHQSQWRSSRATERSLRSVTSSAMLPSNNLRVRIKRSLTFLRPKSTLAAQTKVDYDWGGREEAVQMARAQFLDGMEQQRLQNRATSPAKFALKLQHKSTDDHLKTSHGQDLAQSRSGASDVLESPETRSAKRSFSTSLRHRFRKVLGRSFTSKDKIPPQQLDARKSHLWDLGDEGDAANAFDTYLVENEAQMVQHNVYHPEPSDHQDALEDLDKFSQTLQPAASRESLHSNSRSRVTSWTNSTNTGSISLRSGPIERNRLSIIKEDGAPYQPSSSAGRHIGGVDVFREPLQSTWNDGRVLPPIDSQRVYSALIKRINQEEAEAERTRAALEAINQSNANTVEEVVNIQPTIRAVHSDSSLASRVTVAPDEQHREFSVGSCVRHPGNKSESHQQHDGSVLKQQDQLAMQESQSSFFPFSSEKNPGAPSPFKRFLEERGHRGRSNTYIDSNIGNDSVVVRRIPSDSIVNRPRYGMSSESIYSQTTNGGFNEQYRNPIGSSEDLGWAQQTASETTGMATIISGRYSQSRSDSDPPSTVRRQASSSEWNPWSDTLTAIRVGDADKSSNRMQEQAPVNLDIGSHNAQAENQEDLVVLRNASDISSQLPLVDVKTVPSGNPSKPARTINVRKSRRVLFDSGSADALDCIPDEAEDHCKGKSGLRKMSPSNIGKILRVKKSQMLNKQDHRGKENIPTDHDGSSPITTPGSSQLQFRSGNTAGWLRKKASERAFGSQNGSTSTPRSAPPSNATTPSRFGDSPSQKAKDCLVSRLSRPFNMDVPLENRPFDSMFLGKRTQGFPDTIGNSRLSVAQQVPNLSKDTLTQDGYKPNVAEPTIPRATSPAVGRSASRVLGMLTSKRMVSNFLRSRRGERSTSQQSLTGGSPAFL</sequence>
<feature type="compositionally biased region" description="Polar residues" evidence="2">
    <location>
        <begin position="66"/>
        <end position="77"/>
    </location>
</feature>
<gene>
    <name evidence="3" type="ORF">EDD36DRAFT_413305</name>
</gene>
<feature type="region of interest" description="Disordered" evidence="2">
    <location>
        <begin position="1026"/>
        <end position="1048"/>
    </location>
</feature>
<feature type="compositionally biased region" description="Polar residues" evidence="2">
    <location>
        <begin position="894"/>
        <end position="923"/>
    </location>
</feature>
<dbReference type="Proteomes" id="UP001203852">
    <property type="component" value="Unassembled WGS sequence"/>
</dbReference>